<dbReference type="RefSeq" id="WP_087621072.1">
    <property type="nucleotide sequence ID" value="NZ_NEXX01000004.1"/>
</dbReference>
<reference evidence="2 3" key="1">
    <citation type="submission" date="2017-05" db="EMBL/GenBank/DDBJ databases">
        <title>Acinetobacter populi ANC 5415 (= PBJ7), whole genome shotgun sequencing project.</title>
        <authorList>
            <person name="Nemec A."/>
            <person name="Radolfova-Krizova L."/>
        </authorList>
    </citation>
    <scope>NUCLEOTIDE SEQUENCE [LARGE SCALE GENOMIC DNA]</scope>
    <source>
        <strain evidence="2 3">PBJ7</strain>
    </source>
</reference>
<keyword evidence="3" id="KW-1185">Reference proteome</keyword>
<comment type="caution">
    <text evidence="2">The sequence shown here is derived from an EMBL/GenBank/DDBJ whole genome shotgun (WGS) entry which is preliminary data.</text>
</comment>
<evidence type="ECO:0000313" key="3">
    <source>
        <dbReference type="Proteomes" id="UP000196536"/>
    </source>
</evidence>
<feature type="compositionally biased region" description="Polar residues" evidence="1">
    <location>
        <begin position="1"/>
        <end position="11"/>
    </location>
</feature>
<accession>A0A1Z9YWY1</accession>
<evidence type="ECO:0000313" key="2">
    <source>
        <dbReference type="EMBL" id="OUY06717.1"/>
    </source>
</evidence>
<evidence type="ECO:0000256" key="1">
    <source>
        <dbReference type="SAM" id="MobiDB-lite"/>
    </source>
</evidence>
<proteinExistence type="predicted"/>
<dbReference type="AlphaFoldDB" id="A0A1Z9YWY1"/>
<gene>
    <name evidence="2" type="ORF">CAP51_12375</name>
</gene>
<evidence type="ECO:0008006" key="4">
    <source>
        <dbReference type="Google" id="ProtNLM"/>
    </source>
</evidence>
<sequence length="88" mass="9246">MSTTYLHNANLPTDAPVAETALNRNDNTEPSKTAKKSSQLLSPTVKGALIGAVAGHFLPVFNTVTGAIVGGITAKVLNRQHCKKTAFQ</sequence>
<feature type="compositionally biased region" description="Polar residues" evidence="1">
    <location>
        <begin position="22"/>
        <end position="39"/>
    </location>
</feature>
<dbReference type="OrthoDB" id="6708887at2"/>
<name>A0A1Z9YWY1_9GAMM</name>
<protein>
    <recommendedName>
        <fullName evidence="4">Glycine zipper domain-containing protein</fullName>
    </recommendedName>
</protein>
<dbReference type="Proteomes" id="UP000196536">
    <property type="component" value="Unassembled WGS sequence"/>
</dbReference>
<feature type="region of interest" description="Disordered" evidence="1">
    <location>
        <begin position="1"/>
        <end position="39"/>
    </location>
</feature>
<dbReference type="EMBL" id="NEXX01000004">
    <property type="protein sequence ID" value="OUY06717.1"/>
    <property type="molecule type" value="Genomic_DNA"/>
</dbReference>
<organism evidence="2 3">
    <name type="scientific">Acinetobacter populi</name>
    <dbReference type="NCBI Taxonomy" id="1582270"/>
    <lineage>
        <taxon>Bacteria</taxon>
        <taxon>Pseudomonadati</taxon>
        <taxon>Pseudomonadota</taxon>
        <taxon>Gammaproteobacteria</taxon>
        <taxon>Moraxellales</taxon>
        <taxon>Moraxellaceae</taxon>
        <taxon>Acinetobacter</taxon>
    </lineage>
</organism>